<keyword evidence="1" id="KW-0479">Metal-binding</keyword>
<keyword evidence="1" id="KW-0863">Zinc-finger</keyword>
<keyword evidence="2" id="KW-0812">Transmembrane</keyword>
<feature type="transmembrane region" description="Helical" evidence="2">
    <location>
        <begin position="45"/>
        <end position="70"/>
    </location>
</feature>
<keyword evidence="2" id="KW-0472">Membrane</keyword>
<feature type="transmembrane region" description="Helical" evidence="2">
    <location>
        <begin position="20"/>
        <end position="38"/>
    </location>
</feature>
<evidence type="ECO:0000259" key="3">
    <source>
        <dbReference type="PROSITE" id="PS50089"/>
    </source>
</evidence>
<evidence type="ECO:0000256" key="2">
    <source>
        <dbReference type="SAM" id="Phobius"/>
    </source>
</evidence>
<dbReference type="OrthoDB" id="8062037at2759"/>
<dbReference type="AlphaFoldDB" id="A0A7J6MJ44"/>
<dbReference type="PROSITE" id="PS50089">
    <property type="entry name" value="ZF_RING_2"/>
    <property type="match status" value="1"/>
</dbReference>
<keyword evidence="1" id="KW-0862">Zinc</keyword>
<evidence type="ECO:0000313" key="4">
    <source>
        <dbReference type="EMBL" id="KAF4671504.1"/>
    </source>
</evidence>
<dbReference type="Pfam" id="PF13639">
    <property type="entry name" value="zf-RING_2"/>
    <property type="match status" value="1"/>
</dbReference>
<proteinExistence type="predicted"/>
<dbReference type="InterPro" id="IPR013083">
    <property type="entry name" value="Znf_RING/FYVE/PHD"/>
</dbReference>
<dbReference type="GO" id="GO:0008270">
    <property type="term" value="F:zinc ion binding"/>
    <property type="evidence" value="ECO:0007669"/>
    <property type="project" value="UniProtKB-KW"/>
</dbReference>
<reference evidence="4 5" key="1">
    <citation type="submission" date="2020-04" db="EMBL/GenBank/DDBJ databases">
        <title>Perkinsus chesapeaki whole genome sequence.</title>
        <authorList>
            <person name="Bogema D.R."/>
        </authorList>
    </citation>
    <scope>NUCLEOTIDE SEQUENCE [LARGE SCALE GENOMIC DNA]</scope>
    <source>
        <strain evidence="4">ATCC PRA-425</strain>
    </source>
</reference>
<feature type="domain" description="RING-type" evidence="3">
    <location>
        <begin position="136"/>
        <end position="187"/>
    </location>
</feature>
<sequence>MNVGQLQRAFHRSFSRPYLWLWALWITGMASFGFGVVYTSSSRDYLIEIIIYVAFLAIPPPIVIITYAYVVESREGFGPNSSIINDITHLPPSRNADTAAALQAFSKEWSKWCESNIKEGKANDLSPIRAGEESYCPICLDEIDPHEEVKQLPCGHVLPLPCFDICFNKHVPLHSYGKNQHQCPLCREAFGPVYRPNRGSSMLSSRTSNTLPHETIWLA</sequence>
<gene>
    <name evidence="4" type="ORF">FOL47_001487</name>
</gene>
<dbReference type="SUPFAM" id="SSF57850">
    <property type="entry name" value="RING/U-box"/>
    <property type="match status" value="1"/>
</dbReference>
<comment type="caution">
    <text evidence="4">The sequence shown here is derived from an EMBL/GenBank/DDBJ whole genome shotgun (WGS) entry which is preliminary data.</text>
</comment>
<evidence type="ECO:0000256" key="1">
    <source>
        <dbReference type="PROSITE-ProRule" id="PRU00175"/>
    </source>
</evidence>
<dbReference type="InterPro" id="IPR001841">
    <property type="entry name" value="Znf_RING"/>
</dbReference>
<evidence type="ECO:0000313" key="5">
    <source>
        <dbReference type="Proteomes" id="UP000591131"/>
    </source>
</evidence>
<dbReference type="EMBL" id="JAAPAO010000136">
    <property type="protein sequence ID" value="KAF4671504.1"/>
    <property type="molecule type" value="Genomic_DNA"/>
</dbReference>
<accession>A0A7J6MJ44</accession>
<keyword evidence="5" id="KW-1185">Reference proteome</keyword>
<dbReference type="Proteomes" id="UP000591131">
    <property type="component" value="Unassembled WGS sequence"/>
</dbReference>
<name>A0A7J6MJ44_PERCH</name>
<protein>
    <recommendedName>
        <fullName evidence="3">RING-type domain-containing protein</fullName>
    </recommendedName>
</protein>
<keyword evidence="2" id="KW-1133">Transmembrane helix</keyword>
<organism evidence="4 5">
    <name type="scientific">Perkinsus chesapeaki</name>
    <name type="common">Clam parasite</name>
    <name type="synonym">Perkinsus andrewsi</name>
    <dbReference type="NCBI Taxonomy" id="330153"/>
    <lineage>
        <taxon>Eukaryota</taxon>
        <taxon>Sar</taxon>
        <taxon>Alveolata</taxon>
        <taxon>Perkinsozoa</taxon>
        <taxon>Perkinsea</taxon>
        <taxon>Perkinsida</taxon>
        <taxon>Perkinsidae</taxon>
        <taxon>Perkinsus</taxon>
    </lineage>
</organism>
<dbReference type="Gene3D" id="3.30.40.10">
    <property type="entry name" value="Zinc/RING finger domain, C3HC4 (zinc finger)"/>
    <property type="match status" value="1"/>
</dbReference>